<name>A0A124F7S3_ARCFL</name>
<sequence>LMIHLIFLFVSFLTRVGFRVVK</sequence>
<evidence type="ECO:0000313" key="1">
    <source>
        <dbReference type="EMBL" id="KUJ92459.1"/>
    </source>
</evidence>
<dbReference type="EMBL" id="LGEX01000115">
    <property type="protein sequence ID" value="KUK05484.1"/>
    <property type="molecule type" value="Genomic_DNA"/>
</dbReference>
<dbReference type="AlphaFoldDB" id="A0A124F7S3"/>
<protein>
    <submittedName>
        <fullName evidence="1">Uncharacterized protein</fullName>
    </submittedName>
</protein>
<organism evidence="1 4">
    <name type="scientific">Archaeoglobus fulgidus</name>
    <dbReference type="NCBI Taxonomy" id="2234"/>
    <lineage>
        <taxon>Archaea</taxon>
        <taxon>Methanobacteriati</taxon>
        <taxon>Methanobacteriota</taxon>
        <taxon>Archaeoglobi</taxon>
        <taxon>Archaeoglobales</taxon>
        <taxon>Archaeoglobaceae</taxon>
        <taxon>Archaeoglobus</taxon>
    </lineage>
</organism>
<comment type="caution">
    <text evidence="1">The sequence shown here is derived from an EMBL/GenBank/DDBJ whole genome shotgun (WGS) entry which is preliminary data.</text>
</comment>
<reference evidence="1" key="1">
    <citation type="journal article" date="2015" name="MBio">
        <title>Genome-resolved metagenomic analysis reveals roles for candidate phyla and other microbial community members in biogeochemical transformations in oil reservoirs.</title>
        <authorList>
            <person name="Hu P."/>
            <person name="Tom L."/>
            <person name="Singh A."/>
            <person name="Thomas B.C."/>
            <person name="Baker B.J."/>
            <person name="Piceno Y.M."/>
            <person name="Andersen G.L."/>
            <person name="Banfield J.F."/>
        </authorList>
    </citation>
    <scope>NUCLEOTIDE SEQUENCE [LARGE SCALE GENOMIC DNA]</scope>
    <source>
        <strain evidence="2">49_2300</strain>
        <strain evidence="1">49_95</strain>
    </source>
</reference>
<feature type="non-terminal residue" evidence="1">
    <location>
        <position position="1"/>
    </location>
</feature>
<proteinExistence type="predicted"/>
<evidence type="ECO:0000313" key="4">
    <source>
        <dbReference type="Proteomes" id="UP000054307"/>
    </source>
</evidence>
<accession>A0A124F7S3</accession>
<dbReference type="Proteomes" id="UP000054307">
    <property type="component" value="Unassembled WGS sequence"/>
</dbReference>
<reference evidence="3 4" key="2">
    <citation type="journal article" date="2015" name="MBio">
        <title>Genome-Resolved Metagenomic Analysis Reveals Roles for Candidate Phyla and Other Microbial Community Members in Biogeochemical Transformations in Oil Reservoirs.</title>
        <authorList>
            <person name="Hu P."/>
            <person name="Tom L."/>
            <person name="Singh A."/>
            <person name="Thomas B.C."/>
            <person name="Baker B.J."/>
            <person name="Piceno Y.M."/>
            <person name="Andersen G.L."/>
            <person name="Banfield J.F."/>
        </authorList>
    </citation>
    <scope>NUCLEOTIDE SEQUENCE [LARGE SCALE GENOMIC DNA]</scope>
</reference>
<gene>
    <name evidence="1" type="ORF">XD40_2353</name>
    <name evidence="2" type="ORF">XD48_2288</name>
</gene>
<evidence type="ECO:0000313" key="3">
    <source>
        <dbReference type="Proteomes" id="UP000054015"/>
    </source>
</evidence>
<dbReference type="EMBL" id="LGEQ01000082">
    <property type="protein sequence ID" value="KUJ92459.1"/>
    <property type="molecule type" value="Genomic_DNA"/>
</dbReference>
<dbReference type="Proteomes" id="UP000054015">
    <property type="component" value="Unassembled WGS sequence"/>
</dbReference>
<evidence type="ECO:0000313" key="2">
    <source>
        <dbReference type="EMBL" id="KUK05484.1"/>
    </source>
</evidence>